<feature type="transmembrane region" description="Helical" evidence="3">
    <location>
        <begin position="20"/>
        <end position="38"/>
    </location>
</feature>
<dbReference type="NCBIfam" id="TIGR00254">
    <property type="entry name" value="GGDEF"/>
    <property type="match status" value="1"/>
</dbReference>
<keyword evidence="3" id="KW-0472">Membrane</keyword>
<reference evidence="6" key="1">
    <citation type="submission" date="2023-07" db="EMBL/GenBank/DDBJ databases">
        <authorList>
            <person name="de Witt J."/>
        </authorList>
    </citation>
    <scope>NUCLEOTIDE SEQUENCE [LARGE SCALE GENOMIC DNA]</scope>
    <source>
        <strain evidence="6">FZJ</strain>
    </source>
</reference>
<dbReference type="SMART" id="SM00267">
    <property type="entry name" value="GGDEF"/>
    <property type="match status" value="1"/>
</dbReference>
<dbReference type="Proteomes" id="UP001281217">
    <property type="component" value="Unassembled WGS sequence"/>
</dbReference>
<dbReference type="PANTHER" id="PTHR45138">
    <property type="entry name" value="REGULATORY COMPONENTS OF SENSORY TRANSDUCTION SYSTEM"/>
    <property type="match status" value="1"/>
</dbReference>
<dbReference type="RefSeq" id="WP_320331973.1">
    <property type="nucleotide sequence ID" value="NZ_JAVRDO010000012.1"/>
</dbReference>
<dbReference type="InterPro" id="IPR029787">
    <property type="entry name" value="Nucleotide_cyclase"/>
</dbReference>
<evidence type="ECO:0000256" key="2">
    <source>
        <dbReference type="ARBA" id="ARBA00034247"/>
    </source>
</evidence>
<accession>A0ABU5C2B4</accession>
<dbReference type="Gene3D" id="3.30.70.270">
    <property type="match status" value="1"/>
</dbReference>
<evidence type="ECO:0000313" key="6">
    <source>
        <dbReference type="Proteomes" id="UP001281217"/>
    </source>
</evidence>
<keyword evidence="3" id="KW-1133">Transmembrane helix</keyword>
<feature type="transmembrane region" description="Helical" evidence="3">
    <location>
        <begin position="145"/>
        <end position="167"/>
    </location>
</feature>
<dbReference type="InterPro" id="IPR050469">
    <property type="entry name" value="Diguanylate_Cyclase"/>
</dbReference>
<feature type="domain" description="GGDEF" evidence="4">
    <location>
        <begin position="435"/>
        <end position="575"/>
    </location>
</feature>
<dbReference type="Pfam" id="PF00990">
    <property type="entry name" value="GGDEF"/>
    <property type="match status" value="1"/>
</dbReference>
<evidence type="ECO:0000313" key="5">
    <source>
        <dbReference type="EMBL" id="MDX9688604.1"/>
    </source>
</evidence>
<evidence type="ECO:0000256" key="1">
    <source>
        <dbReference type="ARBA" id="ARBA00012528"/>
    </source>
</evidence>
<keyword evidence="6" id="KW-1185">Reference proteome</keyword>
<dbReference type="InterPro" id="IPR000160">
    <property type="entry name" value="GGDEF_dom"/>
</dbReference>
<dbReference type="EMBL" id="JAVRDO010000012">
    <property type="protein sequence ID" value="MDX9688604.1"/>
    <property type="molecule type" value="Genomic_DNA"/>
</dbReference>
<comment type="catalytic activity">
    <reaction evidence="2">
        <text>2 GTP = 3',3'-c-di-GMP + 2 diphosphate</text>
        <dbReference type="Rhea" id="RHEA:24898"/>
        <dbReference type="ChEBI" id="CHEBI:33019"/>
        <dbReference type="ChEBI" id="CHEBI:37565"/>
        <dbReference type="ChEBI" id="CHEBI:58805"/>
        <dbReference type="EC" id="2.7.7.65"/>
    </reaction>
</comment>
<keyword evidence="5" id="KW-0808">Transferase</keyword>
<gene>
    <name evidence="5" type="ORF">RED13_000146</name>
</gene>
<evidence type="ECO:0000256" key="3">
    <source>
        <dbReference type="SAM" id="Phobius"/>
    </source>
</evidence>
<comment type="caution">
    <text evidence="5">The sequence shown here is derived from an EMBL/GenBank/DDBJ whole genome shotgun (WGS) entry which is preliminary data.</text>
</comment>
<name>A0ABU5C2B4_9GAMM</name>
<proteinExistence type="predicted"/>
<dbReference type="EC" id="2.7.7.65" evidence="1"/>
<dbReference type="PANTHER" id="PTHR45138:SF9">
    <property type="entry name" value="DIGUANYLATE CYCLASE DGCM-RELATED"/>
    <property type="match status" value="1"/>
</dbReference>
<dbReference type="SUPFAM" id="SSF55073">
    <property type="entry name" value="Nucleotide cyclase"/>
    <property type="match status" value="1"/>
</dbReference>
<dbReference type="InterPro" id="IPR043128">
    <property type="entry name" value="Rev_trsase/Diguanyl_cyclase"/>
</dbReference>
<sequence length="582" mass="65979">MLTSRPRYRPFSQRLRLRLGVLAIVAMLLVSVSQVFLISRQVRDQQQELLKNLTATQIPLLQIALWDIETQALERQLRRIVELEDIASLHLQTETGLSIDLGDPPDRAADTTLLVHSPLDENQRLGELQIHFNNQRMARLIRDSILQRVLEFSLYTLMLFAIVFRLLHRDIGQPLRLIANYVATLRPQKNAPRLALVRSERPWFDEIDLISRGFETLHEGMAHYAEQHENAIGQLARERDSLDRRVAERTSELGYLNGYLKLISGSSLKLMHLRQAQYPRAMTQTLQTLAQYMHLDACALLDNGQLRAHWMEQEDALWLDRLVSSMSASPSGWSVTHLDERSLIIAFVNQQRRFHFVARSKTPGDVVPEQEGLLQGAGQWLFSLVQHWDHVIGLEAAQQELLEMSRTDPLTGLANRRHFEQHQIEELHRAQRLGYPVSLLMLDVDFFKGYNDRYGHAEGDACLAALANLMKDRFKRAGEMVARVGGEEFAVLLPGLDLDAAMQCAEALGMAIYDLHLPHAGSVWGRITVSIGCSCWSVEHGGDTEQIMDGLARTADQALYEAKSAGRNQVAALHGKELIGER</sequence>
<evidence type="ECO:0000259" key="4">
    <source>
        <dbReference type="PROSITE" id="PS50887"/>
    </source>
</evidence>
<keyword evidence="3" id="KW-0812">Transmembrane</keyword>
<organism evidence="5 6">
    <name type="scientific">Halopseudomonas formosensis</name>
    <dbReference type="NCBI Taxonomy" id="1002526"/>
    <lineage>
        <taxon>Bacteria</taxon>
        <taxon>Pseudomonadati</taxon>
        <taxon>Pseudomonadota</taxon>
        <taxon>Gammaproteobacteria</taxon>
        <taxon>Pseudomonadales</taxon>
        <taxon>Pseudomonadaceae</taxon>
        <taxon>Halopseudomonas</taxon>
    </lineage>
</organism>
<protein>
    <recommendedName>
        <fullName evidence="1">diguanylate cyclase</fullName>
        <ecNumber evidence="1">2.7.7.65</ecNumber>
    </recommendedName>
</protein>
<keyword evidence="5" id="KW-0548">Nucleotidyltransferase</keyword>
<dbReference type="CDD" id="cd01949">
    <property type="entry name" value="GGDEF"/>
    <property type="match status" value="1"/>
</dbReference>
<dbReference type="GO" id="GO:0052621">
    <property type="term" value="F:diguanylate cyclase activity"/>
    <property type="evidence" value="ECO:0007669"/>
    <property type="project" value="UniProtKB-EC"/>
</dbReference>
<dbReference type="PROSITE" id="PS50887">
    <property type="entry name" value="GGDEF"/>
    <property type="match status" value="1"/>
</dbReference>